<comment type="similarity">
    <text evidence="1">Belongs to the SfsA family.</text>
</comment>
<dbReference type="GO" id="GO:0003677">
    <property type="term" value="F:DNA binding"/>
    <property type="evidence" value="ECO:0007669"/>
    <property type="project" value="InterPro"/>
</dbReference>
<dbReference type="HAMAP" id="MF_00095">
    <property type="entry name" value="SfsA"/>
    <property type="match status" value="1"/>
</dbReference>
<dbReference type="PANTHER" id="PTHR30545">
    <property type="entry name" value="SUGAR FERMENTATION STIMULATION PROTEIN A"/>
    <property type="match status" value="1"/>
</dbReference>
<feature type="domain" description="Sugar fermentation stimulation protein C-terminal" evidence="2">
    <location>
        <begin position="105"/>
        <end position="239"/>
    </location>
</feature>
<dbReference type="InterPro" id="IPR040452">
    <property type="entry name" value="SfsA_C"/>
</dbReference>
<sequence length="263" mass="28215">MCSASGALLLPYPPGCRVAAFVRREKRFTAVTVDPHTGAELRAHTNNTGSMLGLLRPGTQALLSPAPQRATGPQRALQWTLEALALPGGHRGEPPAWVGVNTLSPNRLLAAAWRARLLPEALAYTGFAPEAKTGASRLDALLTGPGLPPLYVECKNVTLVEDGQAQFPDAASERGRKHLDELVRLRSEGCRAALFFLTQRPDGDCFAPAEAIDPQYAAGLVRALRAGVELWAWRARVTQAGVHLAERLPLAPCWAARVREEGG</sequence>
<reference evidence="4 5" key="1">
    <citation type="submission" date="2017-06" db="EMBL/GenBank/DDBJ databases">
        <authorList>
            <person name="Kim H.J."/>
            <person name="Triplett B.A."/>
        </authorList>
    </citation>
    <scope>NUCLEOTIDE SEQUENCE [LARGE SCALE GENOMIC DNA]</scope>
    <source>
        <strain evidence="4 5">DSM 13116</strain>
    </source>
</reference>
<dbReference type="Pfam" id="PF03749">
    <property type="entry name" value="SfsA"/>
    <property type="match status" value="1"/>
</dbReference>
<feature type="domain" description="SfsA N-terminal OB" evidence="3">
    <location>
        <begin position="22"/>
        <end position="87"/>
    </location>
</feature>
<dbReference type="CDD" id="cd22359">
    <property type="entry name" value="SfsA-like_bacterial"/>
    <property type="match status" value="1"/>
</dbReference>
<dbReference type="EMBL" id="FZOC01000003">
    <property type="protein sequence ID" value="SNR86220.1"/>
    <property type="molecule type" value="Genomic_DNA"/>
</dbReference>
<dbReference type="Gene3D" id="2.40.50.580">
    <property type="match status" value="1"/>
</dbReference>
<protein>
    <recommendedName>
        <fullName evidence="1">Sugar fermentation stimulation protein homolog</fullName>
    </recommendedName>
</protein>
<dbReference type="NCBIfam" id="TIGR00230">
    <property type="entry name" value="sfsA"/>
    <property type="match status" value="1"/>
</dbReference>
<evidence type="ECO:0000259" key="3">
    <source>
        <dbReference type="Pfam" id="PF17746"/>
    </source>
</evidence>
<dbReference type="Gene3D" id="3.40.1350.60">
    <property type="match status" value="1"/>
</dbReference>
<dbReference type="PANTHER" id="PTHR30545:SF2">
    <property type="entry name" value="SUGAR FERMENTATION STIMULATION PROTEIN A"/>
    <property type="match status" value="1"/>
</dbReference>
<dbReference type="InterPro" id="IPR005224">
    <property type="entry name" value="SfsA"/>
</dbReference>
<evidence type="ECO:0000256" key="1">
    <source>
        <dbReference type="HAMAP-Rule" id="MF_00095"/>
    </source>
</evidence>
<gene>
    <name evidence="1" type="primary">sfsA</name>
    <name evidence="4" type="ORF">SAMN04488503_1567</name>
</gene>
<name>A0A238ZS99_9BACT</name>
<dbReference type="Proteomes" id="UP000198324">
    <property type="component" value="Unassembled WGS sequence"/>
</dbReference>
<dbReference type="InterPro" id="IPR041465">
    <property type="entry name" value="SfsA_N"/>
</dbReference>
<evidence type="ECO:0000259" key="2">
    <source>
        <dbReference type="Pfam" id="PF03749"/>
    </source>
</evidence>
<keyword evidence="5" id="KW-1185">Reference proteome</keyword>
<organism evidence="4 5">
    <name type="scientific">Humidesulfovibrio mexicanus</name>
    <dbReference type="NCBI Taxonomy" id="147047"/>
    <lineage>
        <taxon>Bacteria</taxon>
        <taxon>Pseudomonadati</taxon>
        <taxon>Thermodesulfobacteriota</taxon>
        <taxon>Desulfovibrionia</taxon>
        <taxon>Desulfovibrionales</taxon>
        <taxon>Desulfovibrionaceae</taxon>
        <taxon>Humidesulfovibrio</taxon>
    </lineage>
</organism>
<evidence type="ECO:0000313" key="4">
    <source>
        <dbReference type="EMBL" id="SNR86220.1"/>
    </source>
</evidence>
<dbReference type="AlphaFoldDB" id="A0A238ZS99"/>
<dbReference type="OrthoDB" id="9802365at2"/>
<evidence type="ECO:0000313" key="5">
    <source>
        <dbReference type="Proteomes" id="UP000198324"/>
    </source>
</evidence>
<proteinExistence type="inferred from homology"/>
<dbReference type="RefSeq" id="WP_089273472.1">
    <property type="nucleotide sequence ID" value="NZ_FZOC01000003.1"/>
</dbReference>
<dbReference type="Pfam" id="PF17746">
    <property type="entry name" value="SfsA_N"/>
    <property type="match status" value="1"/>
</dbReference>
<accession>A0A238ZS99</accession>